<dbReference type="EMBL" id="RRZD01000006">
    <property type="protein sequence ID" value="MBE0400088.1"/>
    <property type="molecule type" value="Genomic_DNA"/>
</dbReference>
<proteinExistence type="predicted"/>
<keyword evidence="2" id="KW-1185">Reference proteome</keyword>
<organism evidence="1 2">
    <name type="scientific">Halomonas casei</name>
    <dbReference type="NCBI Taxonomy" id="2742613"/>
    <lineage>
        <taxon>Bacteria</taxon>
        <taxon>Pseudomonadati</taxon>
        <taxon>Pseudomonadota</taxon>
        <taxon>Gammaproteobacteria</taxon>
        <taxon>Oceanospirillales</taxon>
        <taxon>Halomonadaceae</taxon>
        <taxon>Halomonas</taxon>
    </lineage>
</organism>
<dbReference type="InterPro" id="IPR008886">
    <property type="entry name" value="UPF0227/Esterase_YqiA"/>
</dbReference>
<name>A0ABR9F0W3_9GAMM</name>
<evidence type="ECO:0000313" key="2">
    <source>
        <dbReference type="Proteomes" id="UP001645039"/>
    </source>
</evidence>
<dbReference type="GO" id="GO:0016787">
    <property type="term" value="F:hydrolase activity"/>
    <property type="evidence" value="ECO:0007669"/>
    <property type="project" value="UniProtKB-KW"/>
</dbReference>
<comment type="caution">
    <text evidence="1">The sequence shown here is derived from an EMBL/GenBank/DDBJ whole genome shotgun (WGS) entry which is preliminary data.</text>
</comment>
<gene>
    <name evidence="1" type="ORF">EI168_08185</name>
</gene>
<sequence length="188" mass="20645">MMTVYLSHGLESGPGALKTQALKNVAEKLDDCEPVVMDYRGMAEPQQRLSHLLAVLAERGDDPACCVLAGSSLGGWLSATVSAQQPVLGCFLLAPALGLIDYPETSPNIQARHTHIIHGWRDDVIAPGPVIERARLQRLSLRMVDDDHRLHASLDTILLDFERFLHQCSADARQAIADQHATNIRHET</sequence>
<dbReference type="InterPro" id="IPR029058">
    <property type="entry name" value="AB_hydrolase_fold"/>
</dbReference>
<dbReference type="Pfam" id="PF05728">
    <property type="entry name" value="UPF0227"/>
    <property type="match status" value="1"/>
</dbReference>
<dbReference type="Gene3D" id="3.40.50.1820">
    <property type="entry name" value="alpha/beta hydrolase"/>
    <property type="match status" value="1"/>
</dbReference>
<protein>
    <submittedName>
        <fullName evidence="1">Alpha/beta fold hydrolase</fullName>
    </submittedName>
</protein>
<dbReference type="RefSeq" id="WP_096282217.1">
    <property type="nucleotide sequence ID" value="NZ_CBCSBM010000007.1"/>
</dbReference>
<evidence type="ECO:0000313" key="1">
    <source>
        <dbReference type="EMBL" id="MBE0400088.1"/>
    </source>
</evidence>
<reference evidence="1 2" key="1">
    <citation type="submission" date="2020-07" db="EMBL/GenBank/DDBJ databases">
        <title>Halophilic bacteria isolated from french cheeses.</title>
        <authorList>
            <person name="Kothe C.I."/>
            <person name="Farah-Kraiem B."/>
            <person name="Renault P."/>
            <person name="Dridi B."/>
        </authorList>
    </citation>
    <scope>NUCLEOTIDE SEQUENCE [LARGE SCALE GENOMIC DNA]</scope>
    <source>
        <strain evidence="1 2">FME1</strain>
    </source>
</reference>
<dbReference type="SUPFAM" id="SSF53474">
    <property type="entry name" value="alpha/beta-Hydrolases"/>
    <property type="match status" value="1"/>
</dbReference>
<accession>A0ABR9F0W3</accession>
<dbReference type="Proteomes" id="UP001645039">
    <property type="component" value="Unassembled WGS sequence"/>
</dbReference>
<keyword evidence="1" id="KW-0378">Hydrolase</keyword>